<comment type="caution">
    <text evidence="3">The sequence shown here is derived from an EMBL/GenBank/DDBJ whole genome shotgun (WGS) entry which is preliminary data.</text>
</comment>
<dbReference type="Proteomes" id="UP001187734">
    <property type="component" value="Unassembled WGS sequence"/>
</dbReference>
<name>A0AAE8MC11_9HYPO</name>
<dbReference type="EMBL" id="ONZP01000224">
    <property type="protein sequence ID" value="SPJ78346.1"/>
    <property type="molecule type" value="Genomic_DNA"/>
</dbReference>
<keyword evidence="4" id="KW-1185">Reference proteome</keyword>
<gene>
    <name evidence="3" type="ORF">FTOL_06735</name>
</gene>
<protein>
    <submittedName>
        <fullName evidence="3">Uncharacterized protein</fullName>
    </submittedName>
</protein>
<feature type="signal peptide" evidence="2">
    <location>
        <begin position="1"/>
        <end position="22"/>
    </location>
</feature>
<feature type="region of interest" description="Disordered" evidence="1">
    <location>
        <begin position="165"/>
        <end position="185"/>
    </location>
</feature>
<evidence type="ECO:0000313" key="3">
    <source>
        <dbReference type="EMBL" id="SPJ78346.1"/>
    </source>
</evidence>
<evidence type="ECO:0000256" key="2">
    <source>
        <dbReference type="SAM" id="SignalP"/>
    </source>
</evidence>
<evidence type="ECO:0000313" key="4">
    <source>
        <dbReference type="Proteomes" id="UP001187734"/>
    </source>
</evidence>
<evidence type="ECO:0000256" key="1">
    <source>
        <dbReference type="SAM" id="MobiDB-lite"/>
    </source>
</evidence>
<sequence>MNVQAVRIYFILLFSLQIQCQAHPARNGYIREISSIEDVLFSIDPWLLHTSENFQLDFRLSLDVERIRLDLRPTNRADPFGQALHLETDGANELLDSWRSSMLLSDKDILLFEGDALLNRNSHGWHKVGWGRIAIRRPQPYLFEGFFTLKDDLYHVSLSDEYLRKRHQKDPSPPTSGSTHMVVWK</sequence>
<accession>A0AAE8MC11</accession>
<feature type="chain" id="PRO_5041970533" evidence="2">
    <location>
        <begin position="23"/>
        <end position="185"/>
    </location>
</feature>
<keyword evidence="2" id="KW-0732">Signal</keyword>
<organism evidence="3 4">
    <name type="scientific">Fusarium torulosum</name>
    <dbReference type="NCBI Taxonomy" id="33205"/>
    <lineage>
        <taxon>Eukaryota</taxon>
        <taxon>Fungi</taxon>
        <taxon>Dikarya</taxon>
        <taxon>Ascomycota</taxon>
        <taxon>Pezizomycotina</taxon>
        <taxon>Sordariomycetes</taxon>
        <taxon>Hypocreomycetidae</taxon>
        <taxon>Hypocreales</taxon>
        <taxon>Nectriaceae</taxon>
        <taxon>Fusarium</taxon>
    </lineage>
</organism>
<reference evidence="3" key="1">
    <citation type="submission" date="2018-03" db="EMBL/GenBank/DDBJ databases">
        <authorList>
            <person name="Guldener U."/>
        </authorList>
    </citation>
    <scope>NUCLEOTIDE SEQUENCE</scope>
</reference>
<dbReference type="AlphaFoldDB" id="A0AAE8MC11"/>
<proteinExistence type="predicted"/>